<dbReference type="STRING" id="764103.G7E2P3"/>
<dbReference type="eggNOG" id="KOG2110">
    <property type="taxonomic scope" value="Eukaryota"/>
</dbReference>
<dbReference type="Proteomes" id="UP000009131">
    <property type="component" value="Unassembled WGS sequence"/>
</dbReference>
<dbReference type="InterPro" id="IPR001680">
    <property type="entry name" value="WD40_rpt"/>
</dbReference>
<dbReference type="GO" id="GO:0034045">
    <property type="term" value="C:phagophore assembly site membrane"/>
    <property type="evidence" value="ECO:0007669"/>
    <property type="project" value="UniProtKB-SubCell"/>
</dbReference>
<comment type="caution">
    <text evidence="15">The sequence shown here is derived from an EMBL/GenBank/DDBJ whole genome shotgun (WGS) entry which is preliminary data.</text>
</comment>
<dbReference type="GO" id="GO:0006914">
    <property type="term" value="P:autophagy"/>
    <property type="evidence" value="ECO:0007669"/>
    <property type="project" value="UniProtKB-KW"/>
</dbReference>
<evidence type="ECO:0000313" key="16">
    <source>
        <dbReference type="Proteomes" id="UP000009131"/>
    </source>
</evidence>
<dbReference type="SMART" id="SM00320">
    <property type="entry name" value="WD40"/>
    <property type="match status" value="2"/>
</dbReference>
<comment type="subcellular location">
    <subcellularLocation>
        <location evidence="2">Endosome membrane</location>
        <topology evidence="2">Peripheral membrane protein</topology>
    </subcellularLocation>
    <subcellularLocation>
        <location evidence="3">Preautophagosomal structure membrane</location>
        <topology evidence="3">Peripheral membrane protein</topology>
    </subcellularLocation>
    <subcellularLocation>
        <location evidence="1">Vacuole membrane</location>
        <topology evidence="1">Peripheral membrane protein</topology>
    </subcellularLocation>
</comment>
<evidence type="ECO:0000256" key="14">
    <source>
        <dbReference type="SAM" id="MobiDB-lite"/>
    </source>
</evidence>
<dbReference type="RefSeq" id="XP_014565523.1">
    <property type="nucleotide sequence ID" value="XM_014710037.1"/>
</dbReference>
<evidence type="ECO:0000313" key="15">
    <source>
        <dbReference type="EMBL" id="GAA97103.1"/>
    </source>
</evidence>
<sequence>MTTKTALGGYKAHDQLLFVNFNQDKTCVSVGTRKGYNITNCDPFGRVYARNDGPVSIVEMLFCTSLVALVGSAATGGGAQGAMSGSGSARKLSIVNTKRQSTICELTFPTSILSVKLNRRRLVVVLEEQIYLYDISNMKPLQTIETSPNPAGICALSSAPDNSYLAYPSPSSSTGAAFPNSPNAAPVTTSAHTAGDVLLLDALSLSVTNIIQAHKAPLAVLTFNAQGTLLATSSDKGTVIRVFSTPNGDKVAQFRRGSYPARIFSISFDATSSLVCVSSDTETVHIFKLLRARQRTGIANTISQQDPSQSLSGFRAIRDGSDSLISESSQVAPQHEPDRRDRSSSVAGSIRKRSINLGRMAAGSLGGYLPGAVTEMWEPQRDFAYLKLPLAGVKSVVALSSTLPLVNVVTSEGVFYTYSIDLESGGECILSKSYSLMEGVNEASAQAAAVV</sequence>
<dbReference type="InterPro" id="IPR048720">
    <property type="entry name" value="PROPPIN"/>
</dbReference>
<keyword evidence="8" id="KW-0967">Endosome</keyword>
<evidence type="ECO:0000256" key="5">
    <source>
        <dbReference type="ARBA" id="ARBA00022554"/>
    </source>
</evidence>
<reference evidence="15 16" key="1">
    <citation type="journal article" date="2011" name="J. Gen. Appl. Microbiol.">
        <title>Draft genome sequencing of the enigmatic basidiomycete Mixia osmundae.</title>
        <authorList>
            <person name="Nishida H."/>
            <person name="Nagatsuka Y."/>
            <person name="Sugiyama J."/>
        </authorList>
    </citation>
    <scope>NUCLEOTIDE SEQUENCE [LARGE SCALE GENOMIC DNA]</scope>
    <source>
        <strain evidence="16">CBS 9802 / IAM 14324 / JCM 22182 / KY 12970</strain>
    </source>
</reference>
<dbReference type="InterPro" id="IPR015943">
    <property type="entry name" value="WD40/YVTN_repeat-like_dom_sf"/>
</dbReference>
<dbReference type="HOGENOM" id="CLU_025895_5_2_1"/>
<dbReference type="EMBL" id="BABT02000110">
    <property type="protein sequence ID" value="GAA97103.1"/>
    <property type="molecule type" value="Genomic_DNA"/>
</dbReference>
<evidence type="ECO:0000256" key="12">
    <source>
        <dbReference type="ARBA" id="ARBA00025740"/>
    </source>
</evidence>
<reference evidence="15 16" key="2">
    <citation type="journal article" date="2012" name="Open Biol.">
        <title>Characteristics of nucleosomes and linker DNA regions on the genome of the basidiomycete Mixia osmundae revealed by mono- and dinucleosome mapping.</title>
        <authorList>
            <person name="Nishida H."/>
            <person name="Kondo S."/>
            <person name="Matsumoto T."/>
            <person name="Suzuki Y."/>
            <person name="Yoshikawa H."/>
            <person name="Taylor T.D."/>
            <person name="Sugiyama J."/>
        </authorList>
    </citation>
    <scope>NUCLEOTIDE SEQUENCE [LARGE SCALE GENOMIC DNA]</scope>
    <source>
        <strain evidence="16">CBS 9802 / IAM 14324 / JCM 22182 / KY 12970</strain>
    </source>
</reference>
<organism evidence="15 16">
    <name type="scientific">Mixia osmundae (strain CBS 9802 / IAM 14324 / JCM 22182 / KY 12970)</name>
    <dbReference type="NCBI Taxonomy" id="764103"/>
    <lineage>
        <taxon>Eukaryota</taxon>
        <taxon>Fungi</taxon>
        <taxon>Dikarya</taxon>
        <taxon>Basidiomycota</taxon>
        <taxon>Pucciniomycotina</taxon>
        <taxon>Mixiomycetes</taxon>
        <taxon>Mixiales</taxon>
        <taxon>Mixiaceae</taxon>
        <taxon>Mixia</taxon>
    </lineage>
</organism>
<keyword evidence="16" id="KW-1185">Reference proteome</keyword>
<dbReference type="GO" id="GO:0015031">
    <property type="term" value="P:protein transport"/>
    <property type="evidence" value="ECO:0007669"/>
    <property type="project" value="UniProtKB-KW"/>
</dbReference>
<evidence type="ECO:0000256" key="4">
    <source>
        <dbReference type="ARBA" id="ARBA00022448"/>
    </source>
</evidence>
<feature type="region of interest" description="Disordered" evidence="14">
    <location>
        <begin position="325"/>
        <end position="348"/>
    </location>
</feature>
<keyword evidence="11" id="KW-0472">Membrane</keyword>
<dbReference type="Gene3D" id="2.130.10.10">
    <property type="entry name" value="YVTN repeat-like/Quinoprotein amine dehydrogenase"/>
    <property type="match status" value="1"/>
</dbReference>
<keyword evidence="4" id="KW-0813">Transport</keyword>
<accession>G7E2P3</accession>
<keyword evidence="10" id="KW-0072">Autophagy</keyword>
<evidence type="ECO:0000256" key="1">
    <source>
        <dbReference type="ARBA" id="ARBA00004148"/>
    </source>
</evidence>
<dbReference type="FunCoup" id="G7E2P3">
    <property type="interactions" value="246"/>
</dbReference>
<keyword evidence="7" id="KW-0677">Repeat</keyword>
<comment type="similarity">
    <text evidence="12">Belongs to the WD repeat PROPPIN family.</text>
</comment>
<keyword evidence="9" id="KW-0653">Protein transport</keyword>
<proteinExistence type="inferred from homology"/>
<dbReference type="GO" id="GO:0005774">
    <property type="term" value="C:vacuolar membrane"/>
    <property type="evidence" value="ECO:0007669"/>
    <property type="project" value="UniProtKB-SubCell"/>
</dbReference>
<evidence type="ECO:0000256" key="6">
    <source>
        <dbReference type="ARBA" id="ARBA00022574"/>
    </source>
</evidence>
<dbReference type="PANTHER" id="PTHR11227">
    <property type="entry name" value="WD-REPEAT PROTEIN INTERACTING WITH PHOSPHOINOSIDES WIPI -RELATED"/>
    <property type="match status" value="1"/>
</dbReference>
<evidence type="ECO:0000256" key="10">
    <source>
        <dbReference type="ARBA" id="ARBA00023006"/>
    </source>
</evidence>
<keyword evidence="5" id="KW-0926">Vacuole</keyword>
<evidence type="ECO:0000256" key="3">
    <source>
        <dbReference type="ARBA" id="ARBA00004623"/>
    </source>
</evidence>
<dbReference type="FunFam" id="2.130.10.10:FF:000965">
    <property type="entry name" value="Autophagy-like protein 18 Atg18"/>
    <property type="match status" value="1"/>
</dbReference>
<evidence type="ECO:0000256" key="2">
    <source>
        <dbReference type="ARBA" id="ARBA00004481"/>
    </source>
</evidence>
<dbReference type="AlphaFoldDB" id="G7E2P3"/>
<evidence type="ECO:0000256" key="9">
    <source>
        <dbReference type="ARBA" id="ARBA00022927"/>
    </source>
</evidence>
<keyword evidence="6" id="KW-0853">WD repeat</keyword>
<dbReference type="OrthoDB" id="1667587at2759"/>
<name>G7E2P3_MIXOS</name>
<dbReference type="OMA" id="NIAILEM"/>
<evidence type="ECO:0000256" key="7">
    <source>
        <dbReference type="ARBA" id="ARBA00022737"/>
    </source>
</evidence>
<evidence type="ECO:0000256" key="8">
    <source>
        <dbReference type="ARBA" id="ARBA00022753"/>
    </source>
</evidence>
<gene>
    <name evidence="15" type="primary">Mo03778</name>
    <name evidence="15" type="ORF">E5Q_03778</name>
</gene>
<dbReference type="InterPro" id="IPR036322">
    <property type="entry name" value="WD40_repeat_dom_sf"/>
</dbReference>
<dbReference type="Pfam" id="PF21032">
    <property type="entry name" value="PROPPIN"/>
    <property type="match status" value="3"/>
</dbReference>
<evidence type="ECO:0000256" key="13">
    <source>
        <dbReference type="ARBA" id="ARBA00039247"/>
    </source>
</evidence>
<dbReference type="InParanoid" id="G7E2P3"/>
<protein>
    <recommendedName>
        <fullName evidence="13">Autophagy-related protein 18</fullName>
    </recommendedName>
</protein>
<dbReference type="SUPFAM" id="SSF50978">
    <property type="entry name" value="WD40 repeat-like"/>
    <property type="match status" value="1"/>
</dbReference>
<evidence type="ECO:0000256" key="11">
    <source>
        <dbReference type="ARBA" id="ARBA00023136"/>
    </source>
</evidence>
<dbReference type="GO" id="GO:0010008">
    <property type="term" value="C:endosome membrane"/>
    <property type="evidence" value="ECO:0007669"/>
    <property type="project" value="UniProtKB-SubCell"/>
</dbReference>